<feature type="region of interest" description="Disordered" evidence="1">
    <location>
        <begin position="104"/>
        <end position="140"/>
    </location>
</feature>
<dbReference type="PATRIC" id="fig|1423779.3.peg.996"/>
<dbReference type="InterPro" id="IPR035903">
    <property type="entry name" value="HesB-like_dom_sf"/>
</dbReference>
<evidence type="ECO:0000313" key="3">
    <source>
        <dbReference type="Proteomes" id="UP000050973"/>
    </source>
</evidence>
<sequence>MKGLPKSAAKGIFWMKLIITDRVDRWFRDEMGLVSGNGIKFYGKTYGYTEVHHGFSPAFTREDQPVEPVLEVDKDGIDYHIDELDEWFFKDLITTVDYDPRSDGPVFHFQHENRDDQPDIAGLSKEQEEHPDASTGASAH</sequence>
<dbReference type="SUPFAM" id="SSF89360">
    <property type="entry name" value="HesB-like domain"/>
    <property type="match status" value="1"/>
</dbReference>
<evidence type="ECO:0000256" key="1">
    <source>
        <dbReference type="SAM" id="MobiDB-lite"/>
    </source>
</evidence>
<accession>A0A0R1WID9</accession>
<gene>
    <name evidence="2" type="ORF">FC49_GL000975</name>
</gene>
<dbReference type="EMBL" id="AZGE01000023">
    <property type="protein sequence ID" value="KRM14678.1"/>
    <property type="molecule type" value="Genomic_DNA"/>
</dbReference>
<name>A0A0R1WID9_9LACO</name>
<reference evidence="2 3" key="1">
    <citation type="journal article" date="2015" name="Genome Announc.">
        <title>Expanding the biotechnology potential of lactobacilli through comparative genomics of 213 strains and associated genera.</title>
        <authorList>
            <person name="Sun Z."/>
            <person name="Harris H.M."/>
            <person name="McCann A."/>
            <person name="Guo C."/>
            <person name="Argimon S."/>
            <person name="Zhang W."/>
            <person name="Yang X."/>
            <person name="Jeffery I.B."/>
            <person name="Cooney J.C."/>
            <person name="Kagawa T.F."/>
            <person name="Liu W."/>
            <person name="Song Y."/>
            <person name="Salvetti E."/>
            <person name="Wrobel A."/>
            <person name="Rasinkangas P."/>
            <person name="Parkhill J."/>
            <person name="Rea M.C."/>
            <person name="O'Sullivan O."/>
            <person name="Ritari J."/>
            <person name="Douillard F.P."/>
            <person name="Paul Ross R."/>
            <person name="Yang R."/>
            <person name="Briner A.E."/>
            <person name="Felis G.E."/>
            <person name="de Vos W.M."/>
            <person name="Barrangou R."/>
            <person name="Klaenhammer T.R."/>
            <person name="Caufield P.W."/>
            <person name="Cui Y."/>
            <person name="Zhang H."/>
            <person name="O'Toole P.W."/>
        </authorList>
    </citation>
    <scope>NUCLEOTIDE SEQUENCE [LARGE SCALE GENOMIC DNA]</scope>
    <source>
        <strain evidence="2 3">DSM 4864</strain>
    </source>
</reference>
<dbReference type="AlphaFoldDB" id="A0A0R1WID9"/>
<protein>
    <submittedName>
        <fullName evidence="2">HesB-like protein</fullName>
    </submittedName>
</protein>
<dbReference type="Proteomes" id="UP000050973">
    <property type="component" value="Unassembled WGS sequence"/>
</dbReference>
<comment type="caution">
    <text evidence="2">The sequence shown here is derived from an EMBL/GenBank/DDBJ whole genome shotgun (WGS) entry which is preliminary data.</text>
</comment>
<organism evidence="2 3">
    <name type="scientific">Limosilactobacillus oris DSM 4864</name>
    <dbReference type="NCBI Taxonomy" id="1423779"/>
    <lineage>
        <taxon>Bacteria</taxon>
        <taxon>Bacillati</taxon>
        <taxon>Bacillota</taxon>
        <taxon>Bacilli</taxon>
        <taxon>Lactobacillales</taxon>
        <taxon>Lactobacillaceae</taxon>
        <taxon>Limosilactobacillus</taxon>
    </lineage>
</organism>
<proteinExistence type="predicted"/>
<evidence type="ECO:0000313" key="2">
    <source>
        <dbReference type="EMBL" id="KRM14678.1"/>
    </source>
</evidence>